<accession>A0AA40HGJ1</accession>
<evidence type="ECO:0000256" key="3">
    <source>
        <dbReference type="ARBA" id="ARBA00011738"/>
    </source>
</evidence>
<comment type="catalytic activity">
    <reaction evidence="14">
        <text>alpha-D-galactose + ATP = alpha-D-galactose 1-phosphate + ADP + H(+)</text>
        <dbReference type="Rhea" id="RHEA:13553"/>
        <dbReference type="ChEBI" id="CHEBI:15378"/>
        <dbReference type="ChEBI" id="CHEBI:28061"/>
        <dbReference type="ChEBI" id="CHEBI:30616"/>
        <dbReference type="ChEBI" id="CHEBI:58336"/>
        <dbReference type="ChEBI" id="CHEBI:456216"/>
        <dbReference type="EC" id="2.7.1.6"/>
    </reaction>
    <physiologicalReaction direction="left-to-right" evidence="14">
        <dbReference type="Rhea" id="RHEA:13554"/>
    </physiologicalReaction>
</comment>
<evidence type="ECO:0000256" key="1">
    <source>
        <dbReference type="ARBA" id="ARBA00004947"/>
    </source>
</evidence>
<evidence type="ECO:0000259" key="16">
    <source>
        <dbReference type="Pfam" id="PF00288"/>
    </source>
</evidence>
<name>A0AA40HGJ1_CNENI</name>
<dbReference type="SUPFAM" id="SSF55060">
    <property type="entry name" value="GHMP Kinase, C-terminal domain"/>
    <property type="match status" value="1"/>
</dbReference>
<keyword evidence="10" id="KW-0067">ATP-binding</keyword>
<keyword evidence="20" id="KW-1185">Reference proteome</keyword>
<dbReference type="FunFam" id="3.30.230.10:FF:000040">
    <property type="entry name" value="Galactokinase 1"/>
    <property type="match status" value="1"/>
</dbReference>
<dbReference type="Pfam" id="PF00288">
    <property type="entry name" value="GHMP_kinases_N"/>
    <property type="match status" value="1"/>
</dbReference>
<dbReference type="PIRSF" id="PIRSF000530">
    <property type="entry name" value="Galactokinase"/>
    <property type="match status" value="1"/>
</dbReference>
<feature type="domain" description="GHMP kinase N-terminal" evidence="16">
    <location>
        <begin position="108"/>
        <end position="158"/>
    </location>
</feature>
<reference evidence="19" key="1">
    <citation type="submission" date="2023-06" db="EMBL/GenBank/DDBJ databases">
        <title>Reference genome for the Northern bat (Eptesicus nilssonii), a most northern bat species.</title>
        <authorList>
            <person name="Laine V.N."/>
            <person name="Pulliainen A.T."/>
            <person name="Lilley T.M."/>
        </authorList>
    </citation>
    <scope>NUCLEOTIDE SEQUENCE</scope>
    <source>
        <strain evidence="19">BLF_Eptnil</strain>
        <tissue evidence="19">Kidney</tissue>
    </source>
</reference>
<dbReference type="PRINTS" id="PR00959">
    <property type="entry name" value="MEVGALKINASE"/>
</dbReference>
<evidence type="ECO:0000256" key="7">
    <source>
        <dbReference type="ARBA" id="ARBA00022679"/>
    </source>
</evidence>
<dbReference type="EC" id="2.7.1.6" evidence="4"/>
<organism evidence="19 20">
    <name type="scientific">Cnephaeus nilssonii</name>
    <name type="common">Northern bat</name>
    <name type="synonym">Eptesicus nilssonii</name>
    <dbReference type="NCBI Taxonomy" id="3371016"/>
    <lineage>
        <taxon>Eukaryota</taxon>
        <taxon>Metazoa</taxon>
        <taxon>Chordata</taxon>
        <taxon>Craniata</taxon>
        <taxon>Vertebrata</taxon>
        <taxon>Euteleostomi</taxon>
        <taxon>Mammalia</taxon>
        <taxon>Eutheria</taxon>
        <taxon>Laurasiatheria</taxon>
        <taxon>Chiroptera</taxon>
        <taxon>Yangochiroptera</taxon>
        <taxon>Vespertilionidae</taxon>
        <taxon>Cnephaeus</taxon>
    </lineage>
</organism>
<dbReference type="Pfam" id="PF08544">
    <property type="entry name" value="GHMP_kinases_C"/>
    <property type="match status" value="1"/>
</dbReference>
<evidence type="ECO:0000259" key="18">
    <source>
        <dbReference type="Pfam" id="PF10509"/>
    </source>
</evidence>
<keyword evidence="8" id="KW-0547">Nucleotide-binding</keyword>
<gene>
    <name evidence="19" type="ORF">QTO34_008759</name>
</gene>
<dbReference type="InterPro" id="IPR036554">
    <property type="entry name" value="GHMP_kinase_C_sf"/>
</dbReference>
<sequence>MAASRPPQVAELLARARAAFREEFGAEPELAVSAPGRVNLIGEHTDYNQGLVLPMALELVTVMVGSPRADGLVSLLTASEDADEPRLLQFPLPTAQRSLEPGTPRWANYVKGVIQHYPAAPLPGFSAVVVSSVPLGGGLSSSAALEVATYTFLQQLCPGTSRAQLPPSLPPPSEVSCGRLLLLLRLSEGRGPHLPPVPPLGPQPPISPCATDSGTVAARAQVCQRAEHSFAGVPCGIMDQLIALLAQKGHALLIDCRSLETSLVPLSDPKLAVLITNSNVRHSLGSSEYPLRRRQCEEVARALGKESLREVQMEELEAGRELVSKEGFRRARHVVGEIRRTAQAAAALRRGDYRAFGRLMVESHHSLRDDYEVSCPELDQLVQAALAAPGVYGSRMTGGGFGGCTVTLLEASAAPQAMQHIQAQYSGTATFYLSQAADGARALPW</sequence>
<evidence type="ECO:0000256" key="8">
    <source>
        <dbReference type="ARBA" id="ARBA00022741"/>
    </source>
</evidence>
<keyword evidence="7" id="KW-0808">Transferase</keyword>
<proteinExistence type="inferred from homology"/>
<keyword evidence="12" id="KW-0119">Carbohydrate metabolism</keyword>
<dbReference type="InterPro" id="IPR006206">
    <property type="entry name" value="Mevalonate/galactokinase"/>
</dbReference>
<comment type="function">
    <text evidence="15">Catalyzes the transfer of a phosphate from ATP to alpha-D-galactose and participates in the first committed step in the catabolism of galactose.</text>
</comment>
<dbReference type="PANTHER" id="PTHR10457:SF7">
    <property type="entry name" value="GALACTOKINASE-RELATED"/>
    <property type="match status" value="1"/>
</dbReference>
<keyword evidence="9" id="KW-0418">Kinase</keyword>
<evidence type="ECO:0000256" key="15">
    <source>
        <dbReference type="ARBA" id="ARBA00055336"/>
    </source>
</evidence>
<comment type="subunit">
    <text evidence="3">Homodimer.</text>
</comment>
<dbReference type="GO" id="GO:0004335">
    <property type="term" value="F:galactokinase activity"/>
    <property type="evidence" value="ECO:0007669"/>
    <property type="project" value="UniProtKB-EC"/>
</dbReference>
<dbReference type="Gene3D" id="3.30.230.10">
    <property type="match status" value="1"/>
</dbReference>
<keyword evidence="6" id="KW-0597">Phosphoprotein</keyword>
<evidence type="ECO:0000256" key="4">
    <source>
        <dbReference type="ARBA" id="ARBA00012315"/>
    </source>
</evidence>
<evidence type="ECO:0000313" key="20">
    <source>
        <dbReference type="Proteomes" id="UP001177744"/>
    </source>
</evidence>
<dbReference type="PRINTS" id="PR00473">
    <property type="entry name" value="GALCTOKINASE"/>
</dbReference>
<evidence type="ECO:0000256" key="14">
    <source>
        <dbReference type="ARBA" id="ARBA00049538"/>
    </source>
</evidence>
<comment type="pathway">
    <text evidence="1">Carbohydrate metabolism; galactose metabolism.</text>
</comment>
<dbReference type="GO" id="GO:0005524">
    <property type="term" value="F:ATP binding"/>
    <property type="evidence" value="ECO:0007669"/>
    <property type="project" value="UniProtKB-KW"/>
</dbReference>
<evidence type="ECO:0000256" key="5">
    <source>
        <dbReference type="ARBA" id="ARBA00019487"/>
    </source>
</evidence>
<dbReference type="InterPro" id="IPR006203">
    <property type="entry name" value="GHMP_knse_ATP-bd_CS"/>
</dbReference>
<dbReference type="SUPFAM" id="SSF54211">
    <property type="entry name" value="Ribosomal protein S5 domain 2-like"/>
    <property type="match status" value="1"/>
</dbReference>
<evidence type="ECO:0000256" key="12">
    <source>
        <dbReference type="ARBA" id="ARBA00023277"/>
    </source>
</evidence>
<keyword evidence="11" id="KW-0299">Galactose metabolism</keyword>
<dbReference type="AlphaFoldDB" id="A0AA40HGJ1"/>
<dbReference type="InterPro" id="IPR014721">
    <property type="entry name" value="Ribsml_uS5_D2-typ_fold_subgr"/>
</dbReference>
<evidence type="ECO:0000259" key="17">
    <source>
        <dbReference type="Pfam" id="PF08544"/>
    </source>
</evidence>
<dbReference type="GO" id="GO:0033499">
    <property type="term" value="P:galactose catabolic process via UDP-galactose, Leloir pathway"/>
    <property type="evidence" value="ECO:0007669"/>
    <property type="project" value="UniProtKB-ARBA"/>
</dbReference>
<evidence type="ECO:0000256" key="11">
    <source>
        <dbReference type="ARBA" id="ARBA00023144"/>
    </source>
</evidence>
<evidence type="ECO:0000256" key="9">
    <source>
        <dbReference type="ARBA" id="ARBA00022777"/>
    </source>
</evidence>
<evidence type="ECO:0000313" key="19">
    <source>
        <dbReference type="EMBL" id="KAK1330821.1"/>
    </source>
</evidence>
<evidence type="ECO:0000256" key="2">
    <source>
        <dbReference type="ARBA" id="ARBA00006566"/>
    </source>
</evidence>
<dbReference type="Gene3D" id="3.30.70.890">
    <property type="entry name" value="GHMP kinase, C-terminal domain"/>
    <property type="match status" value="1"/>
</dbReference>
<dbReference type="Pfam" id="PF10509">
    <property type="entry name" value="GalKase_gal_bdg"/>
    <property type="match status" value="1"/>
</dbReference>
<evidence type="ECO:0000256" key="13">
    <source>
        <dbReference type="ARBA" id="ARBA00029590"/>
    </source>
</evidence>
<dbReference type="PROSITE" id="PS00106">
    <property type="entry name" value="GALACTOKINASE"/>
    <property type="match status" value="1"/>
</dbReference>
<feature type="domain" description="GHMP kinase C-terminal" evidence="17">
    <location>
        <begin position="345"/>
        <end position="426"/>
    </location>
</feature>
<dbReference type="FunFam" id="3.30.70.890:FF:000007">
    <property type="entry name" value="Galactokinase 1"/>
    <property type="match status" value="1"/>
</dbReference>
<dbReference type="InterPro" id="IPR020568">
    <property type="entry name" value="Ribosomal_Su5_D2-typ_SF"/>
</dbReference>
<dbReference type="InterPro" id="IPR013750">
    <property type="entry name" value="GHMP_kinase_C_dom"/>
</dbReference>
<dbReference type="InterPro" id="IPR000705">
    <property type="entry name" value="Galactokinase"/>
</dbReference>
<dbReference type="PROSITE" id="PS00627">
    <property type="entry name" value="GHMP_KINASES_ATP"/>
    <property type="match status" value="1"/>
</dbReference>
<dbReference type="InterPro" id="IPR019539">
    <property type="entry name" value="GalKase_N"/>
</dbReference>
<dbReference type="GO" id="GO:0005829">
    <property type="term" value="C:cytosol"/>
    <property type="evidence" value="ECO:0007669"/>
    <property type="project" value="TreeGrafter"/>
</dbReference>
<comment type="similarity">
    <text evidence="2">Belongs to the GHMP kinase family. GalK subfamily.</text>
</comment>
<evidence type="ECO:0000256" key="6">
    <source>
        <dbReference type="ARBA" id="ARBA00022553"/>
    </source>
</evidence>
<protein>
    <recommendedName>
        <fullName evidence="5">Galactokinase</fullName>
        <ecNumber evidence="4">2.7.1.6</ecNumber>
    </recommendedName>
    <alternativeName>
        <fullName evidence="13">Galactose kinase</fullName>
    </alternativeName>
</protein>
<dbReference type="EMBL" id="JAULJE010000020">
    <property type="protein sequence ID" value="KAK1330821.1"/>
    <property type="molecule type" value="Genomic_DNA"/>
</dbReference>
<dbReference type="Proteomes" id="UP001177744">
    <property type="component" value="Unassembled WGS sequence"/>
</dbReference>
<feature type="domain" description="Galactokinase N-terminal" evidence="18">
    <location>
        <begin position="19"/>
        <end position="67"/>
    </location>
</feature>
<dbReference type="PANTHER" id="PTHR10457">
    <property type="entry name" value="MEVALONATE KINASE/GALACTOKINASE"/>
    <property type="match status" value="1"/>
</dbReference>
<dbReference type="InterPro" id="IPR019741">
    <property type="entry name" value="Galactokinase_CS"/>
</dbReference>
<comment type="caution">
    <text evidence="19">The sequence shown here is derived from an EMBL/GenBank/DDBJ whole genome shotgun (WGS) entry which is preliminary data.</text>
</comment>
<evidence type="ECO:0000256" key="10">
    <source>
        <dbReference type="ARBA" id="ARBA00022840"/>
    </source>
</evidence>
<dbReference type="InterPro" id="IPR006204">
    <property type="entry name" value="GHMP_kinase_N_dom"/>
</dbReference>